<dbReference type="PROSITE" id="PS01079">
    <property type="entry name" value="MOCF_BIOSYNTHESIS_2"/>
    <property type="match status" value="1"/>
</dbReference>
<dbReference type="SUPFAM" id="SSF63882">
    <property type="entry name" value="MoeA N-terminal region -like"/>
    <property type="match status" value="1"/>
</dbReference>
<comment type="similarity">
    <text evidence="3 6">Belongs to the MoeA family.</text>
</comment>
<dbReference type="SUPFAM" id="SSF63867">
    <property type="entry name" value="MoeA C-terminal domain-like"/>
    <property type="match status" value="1"/>
</dbReference>
<dbReference type="InterPro" id="IPR036688">
    <property type="entry name" value="MoeA_C_domain_IV_sf"/>
</dbReference>
<keyword evidence="9" id="KW-1185">Reference proteome</keyword>
<dbReference type="AlphaFoldDB" id="A0A248JX27"/>
<dbReference type="UniPathway" id="UPA00344"/>
<evidence type="ECO:0000256" key="1">
    <source>
        <dbReference type="ARBA" id="ARBA00002901"/>
    </source>
</evidence>
<keyword evidence="6" id="KW-0460">Magnesium</keyword>
<dbReference type="EC" id="2.10.1.1" evidence="6"/>
<dbReference type="EMBL" id="CP022111">
    <property type="protein sequence ID" value="ASG23139.1"/>
    <property type="molecule type" value="Genomic_DNA"/>
</dbReference>
<evidence type="ECO:0000256" key="3">
    <source>
        <dbReference type="ARBA" id="ARBA00010763"/>
    </source>
</evidence>
<dbReference type="InterPro" id="IPR036425">
    <property type="entry name" value="MoaB/Mog-like_dom_sf"/>
</dbReference>
<dbReference type="Gene3D" id="3.90.105.10">
    <property type="entry name" value="Molybdopterin biosynthesis moea protein, domain 2"/>
    <property type="match status" value="1"/>
</dbReference>
<evidence type="ECO:0000256" key="5">
    <source>
        <dbReference type="ARBA" id="ARBA00047317"/>
    </source>
</evidence>
<evidence type="ECO:0000256" key="4">
    <source>
        <dbReference type="ARBA" id="ARBA00023150"/>
    </source>
</evidence>
<dbReference type="PANTHER" id="PTHR10192">
    <property type="entry name" value="MOLYBDOPTERIN BIOSYNTHESIS PROTEIN"/>
    <property type="match status" value="1"/>
</dbReference>
<proteinExistence type="inferred from homology"/>
<dbReference type="Pfam" id="PF03453">
    <property type="entry name" value="MoeA_N"/>
    <property type="match status" value="1"/>
</dbReference>
<dbReference type="SUPFAM" id="SSF53218">
    <property type="entry name" value="Molybdenum cofactor biosynthesis proteins"/>
    <property type="match status" value="1"/>
</dbReference>
<keyword evidence="6" id="KW-0500">Molybdenum</keyword>
<dbReference type="Pfam" id="PF00994">
    <property type="entry name" value="MoCF_biosynth"/>
    <property type="match status" value="1"/>
</dbReference>
<keyword evidence="6" id="KW-0479">Metal-binding</keyword>
<keyword evidence="6 8" id="KW-0808">Transferase</keyword>
<dbReference type="GO" id="GO:0005829">
    <property type="term" value="C:cytosol"/>
    <property type="evidence" value="ECO:0007669"/>
    <property type="project" value="TreeGrafter"/>
</dbReference>
<dbReference type="Proteomes" id="UP000197153">
    <property type="component" value="Chromosome 2"/>
</dbReference>
<dbReference type="CDD" id="cd00887">
    <property type="entry name" value="MoeA"/>
    <property type="match status" value="1"/>
</dbReference>
<protein>
    <recommendedName>
        <fullName evidence="6">Molybdopterin molybdenumtransferase</fullName>
        <ecNumber evidence="6">2.10.1.1</ecNumber>
    </recommendedName>
</protein>
<dbReference type="GO" id="GO:0046872">
    <property type="term" value="F:metal ion binding"/>
    <property type="evidence" value="ECO:0007669"/>
    <property type="project" value="UniProtKB-UniRule"/>
</dbReference>
<dbReference type="GO" id="GO:0006777">
    <property type="term" value="P:Mo-molybdopterin cofactor biosynthetic process"/>
    <property type="evidence" value="ECO:0007669"/>
    <property type="project" value="UniProtKB-UniRule"/>
</dbReference>
<evidence type="ECO:0000256" key="6">
    <source>
        <dbReference type="RuleBase" id="RU365090"/>
    </source>
</evidence>
<name>A0A248JX27_9PROT</name>
<gene>
    <name evidence="8" type="ORF">Y958_20045</name>
</gene>
<dbReference type="Gene3D" id="2.170.190.11">
    <property type="entry name" value="Molybdopterin biosynthesis moea protein, domain 3"/>
    <property type="match status" value="1"/>
</dbReference>
<dbReference type="PANTHER" id="PTHR10192:SF5">
    <property type="entry name" value="GEPHYRIN"/>
    <property type="match status" value="1"/>
</dbReference>
<dbReference type="Gene3D" id="2.40.340.10">
    <property type="entry name" value="MoeA, C-terminal, domain IV"/>
    <property type="match status" value="1"/>
</dbReference>
<dbReference type="InterPro" id="IPR036135">
    <property type="entry name" value="MoeA_linker/N_sf"/>
</dbReference>
<dbReference type="InterPro" id="IPR008284">
    <property type="entry name" value="MoCF_biosynth_CS"/>
</dbReference>
<sequence>MRLWTSPPSSWPMSACPLAACRALTEKRAIPMPGAADCYPDTLLSVDQARERLLRAVAPVAGIEAVALDAADGRVLARDVVAALSLPPFAQAAMDGYALDHRDVAGAAAPVRLPLSGRVAAGDAPRPLVPGTAVRIFTGAPLPDGADTVLMQEDADLDGDVLLVPPGLAPGRHCRAVGEDIAAGAVALPAGRRMSPAAVALAAALGERTLAVRAPLTVALLSTGNEVRPAGTPLAPGAIHDANGPLLTALLRRLGCRVVPAGIVGDDREVLSATLSSLRADLIVSSGGVSAGEEDHVKTAVAALGGIDFWRLALKPGKPLAFGHIKGGHVGNTPFLGLPGNPFAAFAAFLALGRPLVQRLSGETIADPPRITVRCGFAHGRAPGKREYLRVVLRQEGDDTVAHLAGAGGSAALSSLALADAVAEVEEACDSLRPGDPLTVIPLQGLF</sequence>
<accession>A0A248JX27</accession>
<comment type="catalytic activity">
    <reaction evidence="5">
        <text>adenylyl-molybdopterin + molybdate = Mo-molybdopterin + AMP + H(+)</text>
        <dbReference type="Rhea" id="RHEA:35047"/>
        <dbReference type="ChEBI" id="CHEBI:15378"/>
        <dbReference type="ChEBI" id="CHEBI:36264"/>
        <dbReference type="ChEBI" id="CHEBI:62727"/>
        <dbReference type="ChEBI" id="CHEBI:71302"/>
        <dbReference type="ChEBI" id="CHEBI:456215"/>
        <dbReference type="EC" id="2.10.1.1"/>
    </reaction>
</comment>
<dbReference type="SMART" id="SM00852">
    <property type="entry name" value="MoCF_biosynth"/>
    <property type="match status" value="1"/>
</dbReference>
<dbReference type="InterPro" id="IPR005110">
    <property type="entry name" value="MoeA_linker/N"/>
</dbReference>
<evidence type="ECO:0000256" key="2">
    <source>
        <dbReference type="ARBA" id="ARBA00005046"/>
    </source>
</evidence>
<evidence type="ECO:0000313" key="9">
    <source>
        <dbReference type="Proteomes" id="UP000197153"/>
    </source>
</evidence>
<dbReference type="InterPro" id="IPR038987">
    <property type="entry name" value="MoeA-like"/>
</dbReference>
<comment type="function">
    <text evidence="1 6">Catalyzes the insertion of molybdate into adenylated molybdopterin with the concomitant release of AMP.</text>
</comment>
<evidence type="ECO:0000313" key="8">
    <source>
        <dbReference type="EMBL" id="ASG23139.1"/>
    </source>
</evidence>
<dbReference type="InterPro" id="IPR001453">
    <property type="entry name" value="MoaB/Mog_dom"/>
</dbReference>
<reference evidence="8 9" key="1">
    <citation type="submission" date="2017-06" db="EMBL/GenBank/DDBJ databases">
        <title>Complete genome sequence of Nitrospirillum amazonense strain CBAmC, an endophytic nitrogen-fixing and plant growth-promoting bacterium, isolated from sugarcane.</title>
        <authorList>
            <person name="Schwab S."/>
            <person name="dos Santos Teixeira K.R."/>
            <person name="Simoes Araujo J.L."/>
            <person name="Soares Vidal M."/>
            <person name="Borges de Freitas H.R."/>
            <person name="Rivello Crivelaro A.L."/>
            <person name="Bueno de Camargo Nunes A."/>
            <person name="dos Santos C.M."/>
            <person name="Palmeira da Silva Rosa D."/>
            <person name="da Silva Padilha D."/>
            <person name="da Silva E."/>
            <person name="Araujo Terra L."/>
            <person name="Soares Mendes V."/>
            <person name="Farinelli L."/>
            <person name="Magalhaes Cruz L."/>
            <person name="Baldani J.I."/>
        </authorList>
    </citation>
    <scope>NUCLEOTIDE SEQUENCE [LARGE SCALE GENOMIC DNA]</scope>
    <source>
        <strain evidence="8 9">CBAmC</strain>
    </source>
</reference>
<organism evidence="8 9">
    <name type="scientific">Nitrospirillum viridazoti CBAmc</name>
    <dbReference type="NCBI Taxonomy" id="1441467"/>
    <lineage>
        <taxon>Bacteria</taxon>
        <taxon>Pseudomonadati</taxon>
        <taxon>Pseudomonadota</taxon>
        <taxon>Alphaproteobacteria</taxon>
        <taxon>Rhodospirillales</taxon>
        <taxon>Azospirillaceae</taxon>
        <taxon>Nitrospirillum</taxon>
        <taxon>Nitrospirillum viridazoti</taxon>
    </lineage>
</organism>
<dbReference type="Pfam" id="PF03454">
    <property type="entry name" value="MoeA_C"/>
    <property type="match status" value="1"/>
</dbReference>
<dbReference type="NCBIfam" id="NF045515">
    <property type="entry name" value="Glp_gephyrin"/>
    <property type="match status" value="1"/>
</dbReference>
<dbReference type="InterPro" id="IPR005111">
    <property type="entry name" value="MoeA_C_domain_IV"/>
</dbReference>
<comment type="cofactor">
    <cofactor evidence="6">
        <name>Mg(2+)</name>
        <dbReference type="ChEBI" id="CHEBI:18420"/>
    </cofactor>
</comment>
<feature type="domain" description="MoaB/Mog" evidence="7">
    <location>
        <begin position="219"/>
        <end position="359"/>
    </location>
</feature>
<dbReference type="GO" id="GO:0061599">
    <property type="term" value="F:molybdopterin molybdotransferase activity"/>
    <property type="evidence" value="ECO:0007669"/>
    <property type="project" value="UniProtKB-UniRule"/>
</dbReference>
<evidence type="ECO:0000259" key="7">
    <source>
        <dbReference type="SMART" id="SM00852"/>
    </source>
</evidence>
<dbReference type="KEGG" id="nao:Y958_20045"/>
<dbReference type="Gene3D" id="3.40.980.10">
    <property type="entry name" value="MoaB/Mog-like domain"/>
    <property type="match status" value="1"/>
</dbReference>
<keyword evidence="4 6" id="KW-0501">Molybdenum cofactor biosynthesis</keyword>
<comment type="pathway">
    <text evidence="2 6">Cofactor biosynthesis; molybdopterin biosynthesis.</text>
</comment>